<organism evidence="2 3">
    <name type="scientific">Adineta steineri</name>
    <dbReference type="NCBI Taxonomy" id="433720"/>
    <lineage>
        <taxon>Eukaryota</taxon>
        <taxon>Metazoa</taxon>
        <taxon>Spiralia</taxon>
        <taxon>Gnathifera</taxon>
        <taxon>Rotifera</taxon>
        <taxon>Eurotatoria</taxon>
        <taxon>Bdelloidea</taxon>
        <taxon>Adinetida</taxon>
        <taxon>Adinetidae</taxon>
        <taxon>Adineta</taxon>
    </lineage>
</organism>
<keyword evidence="3" id="KW-1185">Reference proteome</keyword>
<sequence>EVRCRCPKSLGGGVHVLMQLSLLVDYLLAAFVLVSSCFAPRSSSILQIGRNTAVKSDADSLLGEICNTIKRTLIVNDIIFSVDILLFKADLPARALATKHVHHNGYYACLKCIKRRVWCEKGRIVTYPYNQNSSSLRTSPHINVCATLVLHENKCHQGIILV</sequence>
<dbReference type="EMBL" id="CAJNOM010001896">
    <property type="protein sequence ID" value="CAF1621803.1"/>
    <property type="molecule type" value="Genomic_DNA"/>
</dbReference>
<proteinExistence type="predicted"/>
<name>A0A816CGA4_9BILA</name>
<keyword evidence="1" id="KW-0472">Membrane</keyword>
<gene>
    <name evidence="2" type="ORF">QVE165_LOCUS55805</name>
</gene>
<evidence type="ECO:0000256" key="1">
    <source>
        <dbReference type="SAM" id="Phobius"/>
    </source>
</evidence>
<evidence type="ECO:0000313" key="2">
    <source>
        <dbReference type="EMBL" id="CAF1621803.1"/>
    </source>
</evidence>
<protein>
    <submittedName>
        <fullName evidence="2">Uncharacterized protein</fullName>
    </submittedName>
</protein>
<accession>A0A816CGA4</accession>
<comment type="caution">
    <text evidence="2">The sequence shown here is derived from an EMBL/GenBank/DDBJ whole genome shotgun (WGS) entry which is preliminary data.</text>
</comment>
<dbReference type="OrthoDB" id="10033149at2759"/>
<feature type="non-terminal residue" evidence="2">
    <location>
        <position position="1"/>
    </location>
</feature>
<evidence type="ECO:0000313" key="3">
    <source>
        <dbReference type="Proteomes" id="UP000663832"/>
    </source>
</evidence>
<dbReference type="Proteomes" id="UP000663832">
    <property type="component" value="Unassembled WGS sequence"/>
</dbReference>
<reference evidence="2" key="1">
    <citation type="submission" date="2021-02" db="EMBL/GenBank/DDBJ databases">
        <authorList>
            <person name="Nowell W R."/>
        </authorList>
    </citation>
    <scope>NUCLEOTIDE SEQUENCE</scope>
</reference>
<keyword evidence="1" id="KW-0812">Transmembrane</keyword>
<keyword evidence="1" id="KW-1133">Transmembrane helix</keyword>
<dbReference type="AlphaFoldDB" id="A0A816CGA4"/>
<feature type="transmembrane region" description="Helical" evidence="1">
    <location>
        <begin position="20"/>
        <end position="40"/>
    </location>
</feature>